<comment type="caution">
    <text evidence="1">The sequence shown here is derived from an EMBL/GenBank/DDBJ whole genome shotgun (WGS) entry which is preliminary data.</text>
</comment>
<gene>
    <name evidence="1" type="ORF">ACFP3T_07690</name>
</gene>
<evidence type="ECO:0000313" key="2">
    <source>
        <dbReference type="Proteomes" id="UP001596253"/>
    </source>
</evidence>
<keyword evidence="2" id="KW-1185">Reference proteome</keyword>
<dbReference type="Proteomes" id="UP001596253">
    <property type="component" value="Unassembled WGS sequence"/>
</dbReference>
<evidence type="ECO:0008006" key="3">
    <source>
        <dbReference type="Google" id="ProtNLM"/>
    </source>
</evidence>
<protein>
    <recommendedName>
        <fullName evidence="3">Preprotein translocase subunit SecB</fullName>
    </recommendedName>
</protein>
<dbReference type="RefSeq" id="WP_137636308.1">
    <property type="nucleotide sequence ID" value="NZ_BJDK01000005.1"/>
</dbReference>
<organism evidence="1 2">
    <name type="scientific">Lactiplantibacillus dongliensis</name>
    <dbReference type="NCBI Taxonomy" id="2559919"/>
    <lineage>
        <taxon>Bacteria</taxon>
        <taxon>Bacillati</taxon>
        <taxon>Bacillota</taxon>
        <taxon>Bacilli</taxon>
        <taxon>Lactobacillales</taxon>
        <taxon>Lactobacillaceae</taxon>
        <taxon>Lactiplantibacillus</taxon>
    </lineage>
</organism>
<sequence>MNIEILNSAIQDLHFQIVYDRDESKEEPGQGQFSYTPANDDVKKTFGDDVVQAQLDVTYKEEMYDMSATVFAIIRLSGEMVGIIERQSSDKDLEDDEQGMLNDLNNAVIPALSSKARAYAALLSTEASNFAIMPADFDGGQTSKENNNEEA</sequence>
<name>A0ABW1R8N6_9LACO</name>
<accession>A0ABW1R8N6</accession>
<proteinExistence type="predicted"/>
<reference evidence="2" key="1">
    <citation type="journal article" date="2019" name="Int. J. Syst. Evol. Microbiol.">
        <title>The Global Catalogue of Microorganisms (GCM) 10K type strain sequencing project: providing services to taxonomists for standard genome sequencing and annotation.</title>
        <authorList>
            <consortium name="The Broad Institute Genomics Platform"/>
            <consortium name="The Broad Institute Genome Sequencing Center for Infectious Disease"/>
            <person name="Wu L."/>
            <person name="Ma J."/>
        </authorList>
    </citation>
    <scope>NUCLEOTIDE SEQUENCE [LARGE SCALE GENOMIC DNA]</scope>
    <source>
        <strain evidence="2">CCM 8932</strain>
    </source>
</reference>
<evidence type="ECO:0000313" key="1">
    <source>
        <dbReference type="EMBL" id="MFC6164547.1"/>
    </source>
</evidence>
<dbReference type="EMBL" id="JBHSSD010000035">
    <property type="protein sequence ID" value="MFC6164547.1"/>
    <property type="molecule type" value="Genomic_DNA"/>
</dbReference>